<proteinExistence type="predicted"/>
<dbReference type="AlphaFoldDB" id="I0UZT3"/>
<evidence type="ECO:0000313" key="2">
    <source>
        <dbReference type="EMBL" id="EID53386.1"/>
    </source>
</evidence>
<feature type="region of interest" description="Disordered" evidence="1">
    <location>
        <begin position="1"/>
        <end position="85"/>
    </location>
</feature>
<organism evidence="2 3">
    <name type="scientific">Saccharomonospora xinjiangensis XJ-54</name>
    <dbReference type="NCBI Taxonomy" id="882086"/>
    <lineage>
        <taxon>Bacteria</taxon>
        <taxon>Bacillati</taxon>
        <taxon>Actinomycetota</taxon>
        <taxon>Actinomycetes</taxon>
        <taxon>Pseudonocardiales</taxon>
        <taxon>Pseudonocardiaceae</taxon>
        <taxon>Saccharomonospora</taxon>
    </lineage>
</organism>
<protein>
    <submittedName>
        <fullName evidence="2">Uncharacterized protein</fullName>
    </submittedName>
</protein>
<reference evidence="2 3" key="1">
    <citation type="submission" date="2012-01" db="EMBL/GenBank/DDBJ databases">
        <title>Improved High-Quality Draft sequence of Saccharomonospora xinjiangensis XJ-54.</title>
        <authorList>
            <consortium name="US DOE Joint Genome Institute"/>
            <person name="Lucas S."/>
            <person name="Han J."/>
            <person name="Lapidus A."/>
            <person name="Cheng J.-F."/>
            <person name="Goodwin L."/>
            <person name="Pitluck S."/>
            <person name="Peters L."/>
            <person name="Mikhailova N."/>
            <person name="Teshima H."/>
            <person name="Detter J.C."/>
            <person name="Han C."/>
            <person name="Tapia R."/>
            <person name="Land M."/>
            <person name="Hauser L."/>
            <person name="Kyrpides N."/>
            <person name="Ivanova N."/>
            <person name="Pagani I."/>
            <person name="Brambilla E.-M."/>
            <person name="Klenk H.-P."/>
            <person name="Woyke T."/>
        </authorList>
    </citation>
    <scope>NUCLEOTIDE SEQUENCE [LARGE SCALE GENOMIC DNA]</scope>
    <source>
        <strain evidence="2 3">XJ-54</strain>
    </source>
</reference>
<accession>I0UZT3</accession>
<evidence type="ECO:0000256" key="1">
    <source>
        <dbReference type="SAM" id="MobiDB-lite"/>
    </source>
</evidence>
<dbReference type="Proteomes" id="UP000004691">
    <property type="component" value="Unassembled WGS sequence"/>
</dbReference>
<gene>
    <name evidence="2" type="ORF">SacxiDRAFT_1127</name>
</gene>
<sequence length="85" mass="9357">MADTSCAAMATDRVRAPRTTQRWPMADTAHAAMDTDRVRAPRTTQRWPMADTAHAAMDTDRDGPPLRQGPQQGRAPRKTQEVANG</sequence>
<name>I0UZT3_9PSEU</name>
<evidence type="ECO:0000313" key="3">
    <source>
        <dbReference type="Proteomes" id="UP000004691"/>
    </source>
</evidence>
<dbReference type="STRING" id="882086.SacxiDRAFT_1127"/>
<dbReference type="EMBL" id="JH636049">
    <property type="protein sequence ID" value="EID53386.1"/>
    <property type="molecule type" value="Genomic_DNA"/>
</dbReference>
<keyword evidence="3" id="KW-1185">Reference proteome</keyword>
<dbReference type="HOGENOM" id="CLU_2685609_0_0_11"/>